<evidence type="ECO:0000313" key="3">
    <source>
        <dbReference type="Proteomes" id="UP000233343"/>
    </source>
</evidence>
<keyword evidence="2" id="KW-0808">Transferase</keyword>
<dbReference type="Proteomes" id="UP000233343">
    <property type="component" value="Unassembled WGS sequence"/>
</dbReference>
<dbReference type="EMBL" id="PISD01000023">
    <property type="protein sequence ID" value="PKG28806.1"/>
    <property type="molecule type" value="Genomic_DNA"/>
</dbReference>
<dbReference type="GO" id="GO:0016747">
    <property type="term" value="F:acyltransferase activity, transferring groups other than amino-acyl groups"/>
    <property type="evidence" value="ECO:0007669"/>
    <property type="project" value="InterPro"/>
</dbReference>
<feature type="domain" description="N-acetyltransferase" evidence="1">
    <location>
        <begin position="137"/>
        <end position="272"/>
    </location>
</feature>
<dbReference type="AlphaFoldDB" id="A0A2N0ZH27"/>
<organism evidence="2 3">
    <name type="scientific">Cytobacillus horneckiae</name>
    <dbReference type="NCBI Taxonomy" id="549687"/>
    <lineage>
        <taxon>Bacteria</taxon>
        <taxon>Bacillati</taxon>
        <taxon>Bacillota</taxon>
        <taxon>Bacilli</taxon>
        <taxon>Bacillales</taxon>
        <taxon>Bacillaceae</taxon>
        <taxon>Cytobacillus</taxon>
    </lineage>
</organism>
<proteinExistence type="predicted"/>
<dbReference type="Gene3D" id="3.40.630.30">
    <property type="match status" value="1"/>
</dbReference>
<dbReference type="SUPFAM" id="SSF55729">
    <property type="entry name" value="Acyl-CoA N-acyltransferases (Nat)"/>
    <property type="match status" value="1"/>
</dbReference>
<dbReference type="InterPro" id="IPR000182">
    <property type="entry name" value="GNAT_dom"/>
</dbReference>
<dbReference type="PROSITE" id="PS51186">
    <property type="entry name" value="GNAT"/>
    <property type="match status" value="1"/>
</dbReference>
<dbReference type="CDD" id="cd04301">
    <property type="entry name" value="NAT_SF"/>
    <property type="match status" value="1"/>
</dbReference>
<name>A0A2N0ZH27_9BACI</name>
<dbReference type="RefSeq" id="WP_066193258.1">
    <property type="nucleotide sequence ID" value="NZ_JAMAUX010000001.1"/>
</dbReference>
<keyword evidence="3" id="KW-1185">Reference proteome</keyword>
<gene>
    <name evidence="2" type="ORF">CWS20_11580</name>
</gene>
<comment type="caution">
    <text evidence="2">The sequence shown here is derived from an EMBL/GenBank/DDBJ whole genome shotgun (WGS) entry which is preliminary data.</text>
</comment>
<dbReference type="Pfam" id="PF00583">
    <property type="entry name" value="Acetyltransf_1"/>
    <property type="match status" value="1"/>
</dbReference>
<evidence type="ECO:0000259" key="1">
    <source>
        <dbReference type="PROSITE" id="PS51186"/>
    </source>
</evidence>
<accession>A0A2N0ZH27</accession>
<dbReference type="InterPro" id="IPR016181">
    <property type="entry name" value="Acyl_CoA_acyltransferase"/>
</dbReference>
<protein>
    <submittedName>
        <fullName evidence="2">N-acetyltransferase</fullName>
    </submittedName>
</protein>
<sequence>MHKELAHFLASMNQQKQHHIGYCGDNVAEILQTLEKDFSPLADVFFVSKDMEINGAIGLDIDDEEKTAEVWGPFSTSEEVALQLWKKLKETYESTLNTLYFFINKENQQGIRFAQNIGAHHQGNHFILEASKNHYEQKAIDFKPQYTDSFSELHEAAFPNTYHSAKEIISKLDDLNRLLILTDQHNIKGYVYIEALPEYGEGNIEFITVSPQYRRQGIGTQLTQSALASLFQFEEIASVTLCVSATNDSALSLYQAAGFSLKHELMLFTYQF</sequence>
<reference evidence="2 3" key="1">
    <citation type="journal article" date="2010" name="Int. J. Syst. Evol. Microbiol.">
        <title>Bacillus horneckiae sp. nov., isolated from a spacecraft-assembly clean room.</title>
        <authorList>
            <person name="Vaishampayan P."/>
            <person name="Probst A."/>
            <person name="Krishnamurthi S."/>
            <person name="Ghosh S."/>
            <person name="Osman S."/>
            <person name="McDowall A."/>
            <person name="Ruckmani A."/>
            <person name="Mayilraj S."/>
            <person name="Venkateswaran K."/>
        </authorList>
    </citation>
    <scope>NUCLEOTIDE SEQUENCE [LARGE SCALE GENOMIC DNA]</scope>
    <source>
        <strain evidence="3">1PO1SC</strain>
    </source>
</reference>
<evidence type="ECO:0000313" key="2">
    <source>
        <dbReference type="EMBL" id="PKG28806.1"/>
    </source>
</evidence>